<sequence>MVAKVDQLYGVEDRRSDEPCDMRPGWSKKIRHMTSIIHVHVKIYSLFGDISKI</sequence>
<dbReference type="EMBL" id="GBRH01196434">
    <property type="protein sequence ID" value="JAE01462.1"/>
    <property type="molecule type" value="Transcribed_RNA"/>
</dbReference>
<organism evidence="1">
    <name type="scientific">Arundo donax</name>
    <name type="common">Giant reed</name>
    <name type="synonym">Donax arundinaceus</name>
    <dbReference type="NCBI Taxonomy" id="35708"/>
    <lineage>
        <taxon>Eukaryota</taxon>
        <taxon>Viridiplantae</taxon>
        <taxon>Streptophyta</taxon>
        <taxon>Embryophyta</taxon>
        <taxon>Tracheophyta</taxon>
        <taxon>Spermatophyta</taxon>
        <taxon>Magnoliopsida</taxon>
        <taxon>Liliopsida</taxon>
        <taxon>Poales</taxon>
        <taxon>Poaceae</taxon>
        <taxon>PACMAD clade</taxon>
        <taxon>Arundinoideae</taxon>
        <taxon>Arundineae</taxon>
        <taxon>Arundo</taxon>
    </lineage>
</organism>
<name>A0A0A9EMX4_ARUDO</name>
<dbReference type="AlphaFoldDB" id="A0A0A9EMX4"/>
<reference evidence="1" key="2">
    <citation type="journal article" date="2015" name="Data Brief">
        <title>Shoot transcriptome of the giant reed, Arundo donax.</title>
        <authorList>
            <person name="Barrero R.A."/>
            <person name="Guerrero F.D."/>
            <person name="Moolhuijzen P."/>
            <person name="Goolsby J.A."/>
            <person name="Tidwell J."/>
            <person name="Bellgard S.E."/>
            <person name="Bellgard M.I."/>
        </authorList>
    </citation>
    <scope>NUCLEOTIDE SEQUENCE</scope>
    <source>
        <tissue evidence="1">Shoot tissue taken approximately 20 cm above the soil surface</tissue>
    </source>
</reference>
<accession>A0A0A9EMX4</accession>
<reference evidence="1" key="1">
    <citation type="submission" date="2014-09" db="EMBL/GenBank/DDBJ databases">
        <authorList>
            <person name="Magalhaes I.L.F."/>
            <person name="Oliveira U."/>
            <person name="Santos F.R."/>
            <person name="Vidigal T.H.D.A."/>
            <person name="Brescovit A.D."/>
            <person name="Santos A.J."/>
        </authorList>
    </citation>
    <scope>NUCLEOTIDE SEQUENCE</scope>
    <source>
        <tissue evidence="1">Shoot tissue taken approximately 20 cm above the soil surface</tissue>
    </source>
</reference>
<evidence type="ECO:0000313" key="1">
    <source>
        <dbReference type="EMBL" id="JAE01462.1"/>
    </source>
</evidence>
<protein>
    <submittedName>
        <fullName evidence="1">Uncharacterized protein</fullName>
    </submittedName>
</protein>
<proteinExistence type="predicted"/>